<dbReference type="PROSITE" id="PS51257">
    <property type="entry name" value="PROKAR_LIPOPROTEIN"/>
    <property type="match status" value="1"/>
</dbReference>
<feature type="domain" description="PPIase FKBP-type" evidence="7">
    <location>
        <begin position="253"/>
        <end position="358"/>
    </location>
</feature>
<sequence>MKKIGLLLFLTIALFSCKEEHKNLKDGLYAEIITSKGTLLLDLNYQKAPVTVANFVTLAEGKNTFVNGDRKGKPFFDGLLFHRVIPNFMIQGGDPDGTGAGGTGYSFKDEFCDLKFDKEGILAMANSGPATNSSQFFITHVPTPWLDNKHTIFGQVIENGMEVVNKIVTNDVISRVSIIRVGESAKKFDAVKVFSDYFASETQLKKSNTENAKISQTEKVNYFKSLKAKAIKTSSGLSYCIIQKGSGKKPNNGATVYVDYAGFLEDGTLFDTSMESAAKENGKFDQGRADAHQYLPFECIAGNYPFIPGFNEGVSKMNFGDKWVLFIPANLGYGEAGAGNVIPPNANIIFEVQLKENK</sequence>
<evidence type="ECO:0000256" key="6">
    <source>
        <dbReference type="PROSITE-ProRule" id="PRU00277"/>
    </source>
</evidence>
<name>A0A2H3KAI8_9FLAO</name>
<comment type="catalytic activity">
    <reaction evidence="1 6">
        <text>[protein]-peptidylproline (omega=180) = [protein]-peptidylproline (omega=0)</text>
        <dbReference type="Rhea" id="RHEA:16237"/>
        <dbReference type="Rhea" id="RHEA-COMP:10747"/>
        <dbReference type="Rhea" id="RHEA-COMP:10748"/>
        <dbReference type="ChEBI" id="CHEBI:83833"/>
        <dbReference type="ChEBI" id="CHEBI:83834"/>
        <dbReference type="EC" id="5.2.1.8"/>
    </reaction>
</comment>
<evidence type="ECO:0000256" key="2">
    <source>
        <dbReference type="ARBA" id="ARBA00007365"/>
    </source>
</evidence>
<evidence type="ECO:0000256" key="1">
    <source>
        <dbReference type="ARBA" id="ARBA00000971"/>
    </source>
</evidence>
<comment type="caution">
    <text evidence="9">The sequence shown here is derived from an EMBL/GenBank/DDBJ whole genome shotgun (WGS) entry which is preliminary data.</text>
</comment>
<dbReference type="AlphaFoldDB" id="A0A2H3KAI8"/>
<dbReference type="Pfam" id="PF00254">
    <property type="entry name" value="FKBP_C"/>
    <property type="match status" value="1"/>
</dbReference>
<accession>A0A2H3KAI8</accession>
<dbReference type="InterPro" id="IPR029000">
    <property type="entry name" value="Cyclophilin-like_dom_sf"/>
</dbReference>
<dbReference type="PROSITE" id="PS50072">
    <property type="entry name" value="CSA_PPIASE_2"/>
    <property type="match status" value="1"/>
</dbReference>
<proteinExistence type="inferred from homology"/>
<dbReference type="InterPro" id="IPR001179">
    <property type="entry name" value="PPIase_FKBP_dom"/>
</dbReference>
<dbReference type="Pfam" id="PF00160">
    <property type="entry name" value="Pro_isomerase"/>
    <property type="match status" value="1"/>
</dbReference>
<dbReference type="GO" id="GO:0006457">
    <property type="term" value="P:protein folding"/>
    <property type="evidence" value="ECO:0007669"/>
    <property type="project" value="InterPro"/>
</dbReference>
<dbReference type="CDD" id="cd00317">
    <property type="entry name" value="cyclophilin"/>
    <property type="match status" value="1"/>
</dbReference>
<evidence type="ECO:0000259" key="7">
    <source>
        <dbReference type="PROSITE" id="PS50059"/>
    </source>
</evidence>
<dbReference type="Gene3D" id="3.10.50.40">
    <property type="match status" value="1"/>
</dbReference>
<dbReference type="SUPFAM" id="SSF50891">
    <property type="entry name" value="Cyclophilin-like"/>
    <property type="match status" value="1"/>
</dbReference>
<feature type="domain" description="PPIase cyclophilin-type" evidence="8">
    <location>
        <begin position="37"/>
        <end position="167"/>
    </location>
</feature>
<dbReference type="InterPro" id="IPR046357">
    <property type="entry name" value="PPIase_dom_sf"/>
</dbReference>
<reference evidence="9 10" key="1">
    <citation type="submission" date="2017-09" db="EMBL/GenBank/DDBJ databases">
        <title>Whole genomes of Flavobacteriaceae.</title>
        <authorList>
            <person name="Stine C."/>
            <person name="Li C."/>
            <person name="Tadesse D."/>
        </authorList>
    </citation>
    <scope>NUCLEOTIDE SEQUENCE [LARGE SCALE GENOMIC DNA]</scope>
    <source>
        <strain evidence="9 10">ATCC 35036</strain>
    </source>
</reference>
<dbReference type="InterPro" id="IPR002130">
    <property type="entry name" value="Cyclophilin-type_PPIase_dom"/>
</dbReference>
<keyword evidence="5 6" id="KW-0413">Isomerase</keyword>
<dbReference type="EMBL" id="PCMW01000057">
    <property type="protein sequence ID" value="PDS23661.1"/>
    <property type="molecule type" value="Genomic_DNA"/>
</dbReference>
<dbReference type="PROSITE" id="PS50059">
    <property type="entry name" value="FKBP_PPIASE"/>
    <property type="match status" value="1"/>
</dbReference>
<evidence type="ECO:0000313" key="10">
    <source>
        <dbReference type="Proteomes" id="UP000220828"/>
    </source>
</evidence>
<evidence type="ECO:0000313" key="9">
    <source>
        <dbReference type="EMBL" id="PDS23661.1"/>
    </source>
</evidence>
<dbReference type="InterPro" id="IPR020892">
    <property type="entry name" value="Cyclophilin-type_PPIase_CS"/>
</dbReference>
<keyword evidence="4 6" id="KW-0697">Rotamase</keyword>
<dbReference type="EC" id="5.2.1.8" evidence="3 6"/>
<dbReference type="InterPro" id="IPR044666">
    <property type="entry name" value="Cyclophilin_A-like"/>
</dbReference>
<dbReference type="PRINTS" id="PR00153">
    <property type="entry name" value="CSAPPISMRASE"/>
</dbReference>
<gene>
    <name evidence="9" type="ORF">B0A77_10435</name>
</gene>
<dbReference type="PROSITE" id="PS00170">
    <property type="entry name" value="CSA_PPIASE_1"/>
    <property type="match status" value="1"/>
</dbReference>
<dbReference type="RefSeq" id="WP_097554387.1">
    <property type="nucleotide sequence ID" value="NZ_PCMW01000057.1"/>
</dbReference>
<evidence type="ECO:0000256" key="4">
    <source>
        <dbReference type="ARBA" id="ARBA00023110"/>
    </source>
</evidence>
<evidence type="ECO:0000259" key="8">
    <source>
        <dbReference type="PROSITE" id="PS50072"/>
    </source>
</evidence>
<dbReference type="PANTHER" id="PTHR45625">
    <property type="entry name" value="PEPTIDYL-PROLYL CIS-TRANS ISOMERASE-RELATED"/>
    <property type="match status" value="1"/>
</dbReference>
<organism evidence="9 10">
    <name type="scientific">Flavobacterium branchiophilum</name>
    <dbReference type="NCBI Taxonomy" id="55197"/>
    <lineage>
        <taxon>Bacteria</taxon>
        <taxon>Pseudomonadati</taxon>
        <taxon>Bacteroidota</taxon>
        <taxon>Flavobacteriia</taxon>
        <taxon>Flavobacteriales</taxon>
        <taxon>Flavobacteriaceae</taxon>
        <taxon>Flavobacterium</taxon>
    </lineage>
</organism>
<dbReference type="Gene3D" id="2.40.100.10">
    <property type="entry name" value="Cyclophilin-like"/>
    <property type="match status" value="1"/>
</dbReference>
<dbReference type="Proteomes" id="UP000220828">
    <property type="component" value="Unassembled WGS sequence"/>
</dbReference>
<dbReference type="PANTHER" id="PTHR45625:SF4">
    <property type="entry name" value="PEPTIDYLPROLYL ISOMERASE DOMAIN AND WD REPEAT-CONTAINING PROTEIN 1"/>
    <property type="match status" value="1"/>
</dbReference>
<dbReference type="OrthoDB" id="9807797at2"/>
<dbReference type="SUPFAM" id="SSF54534">
    <property type="entry name" value="FKBP-like"/>
    <property type="match status" value="1"/>
</dbReference>
<comment type="similarity">
    <text evidence="2">Belongs to the cyclophilin-type PPIase family.</text>
</comment>
<dbReference type="GO" id="GO:0003755">
    <property type="term" value="F:peptidyl-prolyl cis-trans isomerase activity"/>
    <property type="evidence" value="ECO:0007669"/>
    <property type="project" value="UniProtKB-KW"/>
</dbReference>
<evidence type="ECO:0000256" key="3">
    <source>
        <dbReference type="ARBA" id="ARBA00013194"/>
    </source>
</evidence>
<protein>
    <recommendedName>
        <fullName evidence="3 6">peptidylprolyl isomerase</fullName>
        <ecNumber evidence="3 6">5.2.1.8</ecNumber>
    </recommendedName>
</protein>
<evidence type="ECO:0000256" key="5">
    <source>
        <dbReference type="ARBA" id="ARBA00023235"/>
    </source>
</evidence>